<evidence type="ECO:0000313" key="2">
    <source>
        <dbReference type="EMBL" id="EAY02221.1"/>
    </source>
</evidence>
<organism evidence="2 3">
    <name type="scientific">Trichomonas vaginalis (strain ATCC PRA-98 / G3)</name>
    <dbReference type="NCBI Taxonomy" id="412133"/>
    <lineage>
        <taxon>Eukaryota</taxon>
        <taxon>Metamonada</taxon>
        <taxon>Parabasalia</taxon>
        <taxon>Trichomonadida</taxon>
        <taxon>Trichomonadidae</taxon>
        <taxon>Trichomonas</taxon>
    </lineage>
</organism>
<dbReference type="VEuPathDB" id="TrichDB:TVAGG3_0865880"/>
<evidence type="ECO:0008006" key="4">
    <source>
        <dbReference type="Google" id="ProtNLM"/>
    </source>
</evidence>
<feature type="compositionally biased region" description="Acidic residues" evidence="1">
    <location>
        <begin position="368"/>
        <end position="382"/>
    </location>
</feature>
<dbReference type="VEuPathDB" id="TrichDB:TVAG_451220"/>
<accession>A2EYS4</accession>
<dbReference type="RefSeq" id="XP_001314559.1">
    <property type="nucleotide sequence ID" value="XM_001314531.1"/>
</dbReference>
<sequence length="501" mass="58747">MSSARFTHPRRRKIESSSSGRENTKLTPQEQSSSAYRLSKANSKYNQSKTIEQGLYKTYMEAYYKNHPNEQIDKRPVKEKFKDLQKQFQNTNLDENQRLNLLVQEKALNLIQFGENSHQSFLSFINIGICYNRLNKPTSAIRNLEKAHQLESVAKATKGEKELVAIETTEAHLVLFSDATRANKTDEANKQLKNAFNVIKPFMSTEIEELELEFRKSLAIAHIFNIKQMFVEAIPHFDSGVNAFFELYPDYSESHAQLAIEAAENAEFVRDTDNNAVHTKFYYYKLAYDIYKKLGMEEEAKEIEPKLPKEGEYTETEQSVPPTDSHYEEEEEFYEEETGKETTTEQYYDTETYQTQDYKSYQYKPPSNDEDDDKKNEEEEMMNENPQNESQERKLNDKEEEENQSKDDFEKDSLQENPKVEKEESQENFEKESNQESPKVEKEYSKDDFENESNQGTPKAEKEESQEDFEKESNESNHETPQPSPQNKDEEEEDDFEDDFA</sequence>
<dbReference type="Proteomes" id="UP000001542">
    <property type="component" value="Unassembled WGS sequence"/>
</dbReference>
<gene>
    <name evidence="2" type="ORF">TVAG_451220</name>
</gene>
<dbReference type="KEGG" id="tva:4760056"/>
<feature type="region of interest" description="Disordered" evidence="1">
    <location>
        <begin position="1"/>
        <end position="43"/>
    </location>
</feature>
<feature type="compositionally biased region" description="Basic and acidic residues" evidence="1">
    <location>
        <begin position="303"/>
        <end position="312"/>
    </location>
</feature>
<feature type="compositionally biased region" description="Polar residues" evidence="1">
    <location>
        <begin position="16"/>
        <end position="43"/>
    </location>
</feature>
<feature type="region of interest" description="Disordered" evidence="1">
    <location>
        <begin position="303"/>
        <end position="501"/>
    </location>
</feature>
<evidence type="ECO:0000256" key="1">
    <source>
        <dbReference type="SAM" id="MobiDB-lite"/>
    </source>
</evidence>
<evidence type="ECO:0000313" key="3">
    <source>
        <dbReference type="Proteomes" id="UP000001542"/>
    </source>
</evidence>
<feature type="compositionally biased region" description="Acidic residues" evidence="1">
    <location>
        <begin position="327"/>
        <end position="336"/>
    </location>
</feature>
<reference evidence="2" key="2">
    <citation type="journal article" date="2007" name="Science">
        <title>Draft genome sequence of the sexually transmitted pathogen Trichomonas vaginalis.</title>
        <authorList>
            <person name="Carlton J.M."/>
            <person name="Hirt R.P."/>
            <person name="Silva J.C."/>
            <person name="Delcher A.L."/>
            <person name="Schatz M."/>
            <person name="Zhao Q."/>
            <person name="Wortman J.R."/>
            <person name="Bidwell S.L."/>
            <person name="Alsmark U.C.M."/>
            <person name="Besteiro S."/>
            <person name="Sicheritz-Ponten T."/>
            <person name="Noel C.J."/>
            <person name="Dacks J.B."/>
            <person name="Foster P.G."/>
            <person name="Simillion C."/>
            <person name="Van de Peer Y."/>
            <person name="Miranda-Saavedra D."/>
            <person name="Barton G.J."/>
            <person name="Westrop G.D."/>
            <person name="Mueller S."/>
            <person name="Dessi D."/>
            <person name="Fiori P.L."/>
            <person name="Ren Q."/>
            <person name="Paulsen I."/>
            <person name="Zhang H."/>
            <person name="Bastida-Corcuera F.D."/>
            <person name="Simoes-Barbosa A."/>
            <person name="Brown M.T."/>
            <person name="Hayes R.D."/>
            <person name="Mukherjee M."/>
            <person name="Okumura C.Y."/>
            <person name="Schneider R."/>
            <person name="Smith A.J."/>
            <person name="Vanacova S."/>
            <person name="Villalvazo M."/>
            <person name="Haas B.J."/>
            <person name="Pertea M."/>
            <person name="Feldblyum T.V."/>
            <person name="Utterback T.R."/>
            <person name="Shu C.L."/>
            <person name="Osoegawa K."/>
            <person name="de Jong P.J."/>
            <person name="Hrdy I."/>
            <person name="Horvathova L."/>
            <person name="Zubacova Z."/>
            <person name="Dolezal P."/>
            <person name="Malik S.B."/>
            <person name="Logsdon J.M. Jr."/>
            <person name="Henze K."/>
            <person name="Gupta A."/>
            <person name="Wang C.C."/>
            <person name="Dunne R.L."/>
            <person name="Upcroft J.A."/>
            <person name="Upcroft P."/>
            <person name="White O."/>
            <person name="Salzberg S.L."/>
            <person name="Tang P."/>
            <person name="Chiu C.-H."/>
            <person name="Lee Y.-S."/>
            <person name="Embley T.M."/>
            <person name="Coombs G.H."/>
            <person name="Mottram J.C."/>
            <person name="Tachezy J."/>
            <person name="Fraser-Liggett C.M."/>
            <person name="Johnson P.J."/>
        </authorList>
    </citation>
    <scope>NUCLEOTIDE SEQUENCE [LARGE SCALE GENOMIC DNA]</scope>
    <source>
        <strain evidence="2">G3</strain>
    </source>
</reference>
<protein>
    <recommendedName>
        <fullName evidence="4">TPR Domain containing protein</fullName>
    </recommendedName>
</protein>
<dbReference type="AlphaFoldDB" id="A2EYS4"/>
<proteinExistence type="predicted"/>
<feature type="compositionally biased region" description="Low complexity" evidence="1">
    <location>
        <begin position="344"/>
        <end position="358"/>
    </location>
</feature>
<dbReference type="SMR" id="A2EYS4"/>
<keyword evidence="3" id="KW-1185">Reference proteome</keyword>
<dbReference type="EMBL" id="DS113543">
    <property type="protein sequence ID" value="EAY02221.1"/>
    <property type="molecule type" value="Genomic_DNA"/>
</dbReference>
<name>A2EYS4_TRIV3</name>
<reference evidence="2" key="1">
    <citation type="submission" date="2006-10" db="EMBL/GenBank/DDBJ databases">
        <authorList>
            <person name="Amadeo P."/>
            <person name="Zhao Q."/>
            <person name="Wortman J."/>
            <person name="Fraser-Liggett C."/>
            <person name="Carlton J."/>
        </authorList>
    </citation>
    <scope>NUCLEOTIDE SEQUENCE</scope>
    <source>
        <strain evidence="2">G3</strain>
    </source>
</reference>
<feature type="compositionally biased region" description="Acidic residues" evidence="1">
    <location>
        <begin position="489"/>
        <end position="501"/>
    </location>
</feature>
<dbReference type="InParanoid" id="A2EYS4"/>
<feature type="compositionally biased region" description="Basic and acidic residues" evidence="1">
    <location>
        <begin position="390"/>
        <end position="448"/>
    </location>
</feature>